<organism evidence="1 2">
    <name type="scientific">Crepidotus variabilis</name>
    <dbReference type="NCBI Taxonomy" id="179855"/>
    <lineage>
        <taxon>Eukaryota</taxon>
        <taxon>Fungi</taxon>
        <taxon>Dikarya</taxon>
        <taxon>Basidiomycota</taxon>
        <taxon>Agaricomycotina</taxon>
        <taxon>Agaricomycetes</taxon>
        <taxon>Agaricomycetidae</taxon>
        <taxon>Agaricales</taxon>
        <taxon>Agaricineae</taxon>
        <taxon>Crepidotaceae</taxon>
        <taxon>Crepidotus</taxon>
    </lineage>
</organism>
<dbReference type="EMBL" id="MU157865">
    <property type="protein sequence ID" value="KAF9526966.1"/>
    <property type="molecule type" value="Genomic_DNA"/>
</dbReference>
<accession>A0A9P6JNB0</accession>
<keyword evidence="2" id="KW-1185">Reference proteome</keyword>
<gene>
    <name evidence="1" type="ORF">CPB83DRAFT_436253</name>
</gene>
<comment type="caution">
    <text evidence="1">The sequence shown here is derived from an EMBL/GenBank/DDBJ whole genome shotgun (WGS) entry which is preliminary data.</text>
</comment>
<evidence type="ECO:0000313" key="2">
    <source>
        <dbReference type="Proteomes" id="UP000807306"/>
    </source>
</evidence>
<name>A0A9P6JNB0_9AGAR</name>
<proteinExistence type="predicted"/>
<reference evidence="1" key="1">
    <citation type="submission" date="2020-11" db="EMBL/GenBank/DDBJ databases">
        <authorList>
            <consortium name="DOE Joint Genome Institute"/>
            <person name="Ahrendt S."/>
            <person name="Riley R."/>
            <person name="Andreopoulos W."/>
            <person name="Labutti K."/>
            <person name="Pangilinan J."/>
            <person name="Ruiz-Duenas F.J."/>
            <person name="Barrasa J.M."/>
            <person name="Sanchez-Garcia M."/>
            <person name="Camarero S."/>
            <person name="Miyauchi S."/>
            <person name="Serrano A."/>
            <person name="Linde D."/>
            <person name="Babiker R."/>
            <person name="Drula E."/>
            <person name="Ayuso-Fernandez I."/>
            <person name="Pacheco R."/>
            <person name="Padilla G."/>
            <person name="Ferreira P."/>
            <person name="Barriuso J."/>
            <person name="Kellner H."/>
            <person name="Castanera R."/>
            <person name="Alfaro M."/>
            <person name="Ramirez L."/>
            <person name="Pisabarro A.G."/>
            <person name="Kuo A."/>
            <person name="Tritt A."/>
            <person name="Lipzen A."/>
            <person name="He G."/>
            <person name="Yan M."/>
            <person name="Ng V."/>
            <person name="Cullen D."/>
            <person name="Martin F."/>
            <person name="Rosso M.-N."/>
            <person name="Henrissat B."/>
            <person name="Hibbett D."/>
            <person name="Martinez A.T."/>
            <person name="Grigoriev I.V."/>
        </authorList>
    </citation>
    <scope>NUCLEOTIDE SEQUENCE</scope>
    <source>
        <strain evidence="1">CBS 506.95</strain>
    </source>
</reference>
<dbReference type="AlphaFoldDB" id="A0A9P6JNB0"/>
<evidence type="ECO:0000313" key="1">
    <source>
        <dbReference type="EMBL" id="KAF9526966.1"/>
    </source>
</evidence>
<protein>
    <submittedName>
        <fullName evidence="1">Uncharacterized protein</fullName>
    </submittedName>
</protein>
<sequence>MVLPTLPFPYGTYGTTLTPFLCHFEEMVACNSRLHINSRIRILQHSGFLFIKCVKVGRITKKVRETKLFSGRLPPNVGAPQRSVKNFVYNLQIHKQVF</sequence>
<dbReference type="Proteomes" id="UP000807306">
    <property type="component" value="Unassembled WGS sequence"/>
</dbReference>